<feature type="transmembrane region" description="Helical" evidence="1">
    <location>
        <begin position="96"/>
        <end position="120"/>
    </location>
</feature>
<keyword evidence="1" id="KW-0472">Membrane</keyword>
<comment type="caution">
    <text evidence="2">The sequence shown here is derived from an EMBL/GenBank/DDBJ whole genome shotgun (WGS) entry which is preliminary data.</text>
</comment>
<keyword evidence="1" id="KW-1133">Transmembrane helix</keyword>
<proteinExistence type="predicted"/>
<protein>
    <submittedName>
        <fullName evidence="2">Uncharacterized protein</fullName>
    </submittedName>
</protein>
<reference evidence="2" key="1">
    <citation type="journal article" date="2020" name="Nat. Commun.">
        <title>Large-scale genome sequencing of mycorrhizal fungi provides insights into the early evolution of symbiotic traits.</title>
        <authorList>
            <person name="Miyauchi S."/>
            <person name="Kiss E."/>
            <person name="Kuo A."/>
            <person name="Drula E."/>
            <person name="Kohler A."/>
            <person name="Sanchez-Garcia M."/>
            <person name="Morin E."/>
            <person name="Andreopoulos B."/>
            <person name="Barry K.W."/>
            <person name="Bonito G."/>
            <person name="Buee M."/>
            <person name="Carver A."/>
            <person name="Chen C."/>
            <person name="Cichocki N."/>
            <person name="Clum A."/>
            <person name="Culley D."/>
            <person name="Crous P.W."/>
            <person name="Fauchery L."/>
            <person name="Girlanda M."/>
            <person name="Hayes R.D."/>
            <person name="Keri Z."/>
            <person name="LaButti K."/>
            <person name="Lipzen A."/>
            <person name="Lombard V."/>
            <person name="Magnuson J."/>
            <person name="Maillard F."/>
            <person name="Murat C."/>
            <person name="Nolan M."/>
            <person name="Ohm R.A."/>
            <person name="Pangilinan J."/>
            <person name="Pereira M.F."/>
            <person name="Perotto S."/>
            <person name="Peter M."/>
            <person name="Pfister S."/>
            <person name="Riley R."/>
            <person name="Sitrit Y."/>
            <person name="Stielow J.B."/>
            <person name="Szollosi G."/>
            <person name="Zifcakova L."/>
            <person name="Stursova M."/>
            <person name="Spatafora J.W."/>
            <person name="Tedersoo L."/>
            <person name="Vaario L.M."/>
            <person name="Yamada A."/>
            <person name="Yan M."/>
            <person name="Wang P."/>
            <person name="Xu J."/>
            <person name="Bruns T."/>
            <person name="Baldrian P."/>
            <person name="Vilgalys R."/>
            <person name="Dunand C."/>
            <person name="Henrissat B."/>
            <person name="Grigoriev I.V."/>
            <person name="Hibbett D."/>
            <person name="Nagy L.G."/>
            <person name="Martin F.M."/>
        </authorList>
    </citation>
    <scope>NUCLEOTIDE SEQUENCE</scope>
    <source>
        <strain evidence="2">UH-Tt-Lm1</strain>
    </source>
</reference>
<dbReference type="OrthoDB" id="3358048at2759"/>
<sequence length="214" mass="24336">MSTALFQVHNRFRKRAGFKANTSETSNDGDRILDEQEQEEFVEDIRHHMVKSDREHQLGIGIIAILSCVLHVIYLFNPHRPPTAVLFSAPGTVSPIPLNTMFTYLHLSLQGYLCISIFHLPTDQKIRILLSSVLPNVWTSTGTIPPVDIHLLALLISSIAPILTMLLHKGWANFVWWCFCGTIFSMYLFVQRGRLRDEARVEGLEKLKYHAKGA</sequence>
<keyword evidence="1" id="KW-0812">Transmembrane</keyword>
<evidence type="ECO:0000256" key="1">
    <source>
        <dbReference type="SAM" id="Phobius"/>
    </source>
</evidence>
<feature type="transmembrane region" description="Helical" evidence="1">
    <location>
        <begin position="149"/>
        <end position="168"/>
    </location>
</feature>
<dbReference type="EMBL" id="WIUZ02000012">
    <property type="protein sequence ID" value="KAF9782153.1"/>
    <property type="molecule type" value="Genomic_DNA"/>
</dbReference>
<reference evidence="2" key="2">
    <citation type="submission" date="2020-11" db="EMBL/GenBank/DDBJ databases">
        <authorList>
            <consortium name="DOE Joint Genome Institute"/>
            <person name="Kuo A."/>
            <person name="Miyauchi S."/>
            <person name="Kiss E."/>
            <person name="Drula E."/>
            <person name="Kohler A."/>
            <person name="Sanchez-Garcia M."/>
            <person name="Andreopoulos B."/>
            <person name="Barry K.W."/>
            <person name="Bonito G."/>
            <person name="Buee M."/>
            <person name="Carver A."/>
            <person name="Chen C."/>
            <person name="Cichocki N."/>
            <person name="Clum A."/>
            <person name="Culley D."/>
            <person name="Crous P.W."/>
            <person name="Fauchery L."/>
            <person name="Girlanda M."/>
            <person name="Hayes R."/>
            <person name="Keri Z."/>
            <person name="Labutti K."/>
            <person name="Lipzen A."/>
            <person name="Lombard V."/>
            <person name="Magnuson J."/>
            <person name="Maillard F."/>
            <person name="Morin E."/>
            <person name="Murat C."/>
            <person name="Nolan M."/>
            <person name="Ohm R."/>
            <person name="Pangilinan J."/>
            <person name="Pereira M."/>
            <person name="Perotto S."/>
            <person name="Peter M."/>
            <person name="Riley R."/>
            <person name="Sitrit Y."/>
            <person name="Stielow B."/>
            <person name="Szollosi G."/>
            <person name="Zifcakova L."/>
            <person name="Stursova M."/>
            <person name="Spatafora J.W."/>
            <person name="Tedersoo L."/>
            <person name="Vaario L.-M."/>
            <person name="Yamada A."/>
            <person name="Yan M."/>
            <person name="Wang P."/>
            <person name="Xu J."/>
            <person name="Bruns T."/>
            <person name="Baldrian P."/>
            <person name="Vilgalys R."/>
            <person name="Henrissat B."/>
            <person name="Grigoriev I.V."/>
            <person name="Hibbett D."/>
            <person name="Nagy L.G."/>
            <person name="Martin F.M."/>
        </authorList>
    </citation>
    <scope>NUCLEOTIDE SEQUENCE</scope>
    <source>
        <strain evidence="2">UH-Tt-Lm1</strain>
    </source>
</reference>
<dbReference type="AlphaFoldDB" id="A0A9P6H907"/>
<evidence type="ECO:0000313" key="2">
    <source>
        <dbReference type="EMBL" id="KAF9782153.1"/>
    </source>
</evidence>
<dbReference type="Proteomes" id="UP000736335">
    <property type="component" value="Unassembled WGS sequence"/>
</dbReference>
<keyword evidence="3" id="KW-1185">Reference proteome</keyword>
<evidence type="ECO:0000313" key="3">
    <source>
        <dbReference type="Proteomes" id="UP000736335"/>
    </source>
</evidence>
<organism evidence="2 3">
    <name type="scientific">Thelephora terrestris</name>
    <dbReference type="NCBI Taxonomy" id="56493"/>
    <lineage>
        <taxon>Eukaryota</taxon>
        <taxon>Fungi</taxon>
        <taxon>Dikarya</taxon>
        <taxon>Basidiomycota</taxon>
        <taxon>Agaricomycotina</taxon>
        <taxon>Agaricomycetes</taxon>
        <taxon>Thelephorales</taxon>
        <taxon>Thelephoraceae</taxon>
        <taxon>Thelephora</taxon>
    </lineage>
</organism>
<gene>
    <name evidence="2" type="ORF">BJ322DRAFT_1074557</name>
</gene>
<accession>A0A9P6H907</accession>
<feature type="transmembrane region" description="Helical" evidence="1">
    <location>
        <begin position="58"/>
        <end position="76"/>
    </location>
</feature>
<feature type="transmembrane region" description="Helical" evidence="1">
    <location>
        <begin position="174"/>
        <end position="190"/>
    </location>
</feature>
<name>A0A9P6H907_9AGAM</name>